<dbReference type="InterPro" id="IPR011990">
    <property type="entry name" value="TPR-like_helical_dom_sf"/>
</dbReference>
<dbReference type="Gene3D" id="1.25.40.10">
    <property type="entry name" value="Tetratricopeptide repeat domain"/>
    <property type="match status" value="1"/>
</dbReference>
<proteinExistence type="predicted"/>
<evidence type="ECO:0000313" key="2">
    <source>
        <dbReference type="Proteomes" id="UP000182654"/>
    </source>
</evidence>
<reference evidence="1 2" key="1">
    <citation type="submission" date="2016-10" db="EMBL/GenBank/DDBJ databases">
        <authorList>
            <person name="Varghese N."/>
            <person name="Submissions S."/>
        </authorList>
    </citation>
    <scope>NUCLEOTIDE SEQUENCE [LARGE SCALE GENOMIC DNA]</scope>
    <source>
        <strain evidence="1 2">BS2774</strain>
    </source>
</reference>
<keyword evidence="2" id="KW-1185">Reference proteome</keyword>
<organism evidence="1 2">
    <name type="scientific">Pseudomonas extremorientalis</name>
    <dbReference type="NCBI Taxonomy" id="169669"/>
    <lineage>
        <taxon>Bacteria</taxon>
        <taxon>Pseudomonadati</taxon>
        <taxon>Pseudomonadota</taxon>
        <taxon>Gammaproteobacteria</taxon>
        <taxon>Pseudomonadales</taxon>
        <taxon>Pseudomonadaceae</taxon>
        <taxon>Pseudomonas</taxon>
    </lineage>
</organism>
<dbReference type="EMBL" id="LT629708">
    <property type="protein sequence ID" value="SDO49857.1"/>
    <property type="molecule type" value="Genomic_DNA"/>
</dbReference>
<dbReference type="RefSeq" id="WP_130898139.1">
    <property type="nucleotide sequence ID" value="NZ_LT629708.1"/>
</dbReference>
<sequence>MYVDTQTMPALFALLTQLNAQKSLLGETINGSLGQLNEIATKIGFELLALESYDKAELCLTIAAAQGKAQAQYAMATCVTRRDGGFRIASQETRQWLRLAAAQDYVPALMRLGDTQSLRKAAEILTPKAEAGDTQAMSFLFKLDKDVNWLKKAVALNDSSAQFELAEAYHDTPQLVPNAVERHALIEELRQKAADGGSVPALAERVFSPTSTADILEKQQRLVQLALLGQLDALVEYGYALAGMPHINQGLSLAVQRHTVAPRTYGLERDFAKAYAVLGMVLPKLTNPLAAENLQHDMDAIWHQMTPQQYSASEAIRVGLHERIEHVFKSIAPFIIVGAPH</sequence>
<protein>
    <recommendedName>
        <fullName evidence="3">Sel1 repeat family protein</fullName>
    </recommendedName>
</protein>
<accession>A0ABY0RUR0</accession>
<name>A0ABY0RUR0_9PSED</name>
<gene>
    <name evidence="1" type="ORF">SAMN04490184_0710</name>
</gene>
<evidence type="ECO:0000313" key="1">
    <source>
        <dbReference type="EMBL" id="SDO49857.1"/>
    </source>
</evidence>
<dbReference type="Proteomes" id="UP000182654">
    <property type="component" value="Chromosome I"/>
</dbReference>
<evidence type="ECO:0008006" key="3">
    <source>
        <dbReference type="Google" id="ProtNLM"/>
    </source>
</evidence>
<dbReference type="SUPFAM" id="SSF81901">
    <property type="entry name" value="HCP-like"/>
    <property type="match status" value="1"/>
</dbReference>